<dbReference type="STRING" id="765911.Thivi_3637"/>
<dbReference type="eggNOG" id="COG5519">
    <property type="taxonomic scope" value="Bacteria"/>
</dbReference>
<dbReference type="Gene3D" id="3.40.1360.10">
    <property type="match status" value="1"/>
</dbReference>
<dbReference type="CDD" id="cd01029">
    <property type="entry name" value="TOPRIM_primases"/>
    <property type="match status" value="1"/>
</dbReference>
<sequence length="845" mass="92142">MNNGFPATWTDKATGTHSRFAHDWHYYPEQGGEPLGAVVRYESEHGSKVVVPFFAKTDDGRPRPGAPTEPRPLFGLNTLNRTGPIFICEGEKDAAALQGLGLAALTSQGGSKAPAKSDWGPLRALAEQGRSLLIWPDHDAPGRAYAATVARLIGSACQCLLTPPDGTPDTQGAGAADWLQGHMAALGLAWDGLKPPPLSEEERHAIRARLLTAVESLAGPPPPEWGGTAIKAERETQRHKTDAPKLYLMKDDRTIRITRGMDGAAGEQLLANFTATIVEEATRDDGQERTLTLVMEGRMEGRTLPAIALSMEQFARMDWPMRHWGSSALIHPGQGAKEQLKYAIQLLSHQGPRPVATRTLFTHTGWREIGGHWRYLSAGAVIGEQGAVAAVEVDLGELNEIYRLPAPSQTLLERYQAATASYDSARLAPPEVAIPLIAAVYLAPLAQRLAVDFALWLEGPSRSMKSTLAAVALAHFGEGVERTSLSASWLDTANAIGIKLFTLADALMVIDDYAPQASASDQAKLDKTVNTIIRGIGNRAGRGRLTSDIRLQNERKPRALAICTAEQWPTGESINARIFGLSLRPGMVNLERLNQTQADAKAGLLARALADCLQDLASGFEARARDLKAEWEEWRAVAMKAGLSGRTPEQAAFLLIGYGLALDHWRAAGVIDQAQANEHLDQARRVIFHLAKEHERRIARSQPADAFIAILTDLLLSGAAHLRDMTDQRPALNAESYGWKSGDQPDGPHIGWINEPKQELYLLPTTALEAIYGAAKRIDTPLNIRPTALKRQLWDRGFLLVGNQEQREGASVDRTTRKISVCNRKVSVLVFSLAILERKDLDEDR</sequence>
<organism evidence="1 2">
    <name type="scientific">Thiocystis violascens (strain ATCC 17096 / DSM 198 / 6111)</name>
    <name type="common">Chromatium violascens</name>
    <dbReference type="NCBI Taxonomy" id="765911"/>
    <lineage>
        <taxon>Bacteria</taxon>
        <taxon>Pseudomonadati</taxon>
        <taxon>Pseudomonadota</taxon>
        <taxon>Gammaproteobacteria</taxon>
        <taxon>Chromatiales</taxon>
        <taxon>Chromatiaceae</taxon>
        <taxon>Thiocystis</taxon>
    </lineage>
</organism>
<keyword evidence="2" id="KW-1185">Reference proteome</keyword>
<dbReference type="Proteomes" id="UP000006062">
    <property type="component" value="Chromosome"/>
</dbReference>
<dbReference type="RefSeq" id="WP_014779887.1">
    <property type="nucleotide sequence ID" value="NC_018012.1"/>
</dbReference>
<dbReference type="HOGENOM" id="CLU_012815_1_0_6"/>
<accession>I3YES3</accession>
<dbReference type="AlphaFoldDB" id="I3YES3"/>
<gene>
    <name evidence="1" type="ordered locus">Thivi_3637</name>
</gene>
<dbReference type="EMBL" id="CP003154">
    <property type="protein sequence ID" value="AFL75491.1"/>
    <property type="molecule type" value="Genomic_DNA"/>
</dbReference>
<reference evidence="1 2" key="1">
    <citation type="submission" date="2012-06" db="EMBL/GenBank/DDBJ databases">
        <title>Complete sequence of Thiocystis violascens DSM 198.</title>
        <authorList>
            <consortium name="US DOE Joint Genome Institute"/>
            <person name="Lucas S."/>
            <person name="Han J."/>
            <person name="Lapidus A."/>
            <person name="Cheng J.-F."/>
            <person name="Goodwin L."/>
            <person name="Pitluck S."/>
            <person name="Peters L."/>
            <person name="Ovchinnikova G."/>
            <person name="Teshima H."/>
            <person name="Detter J.C."/>
            <person name="Han C."/>
            <person name="Tapia R."/>
            <person name="Land M."/>
            <person name="Hauser L."/>
            <person name="Kyrpides N."/>
            <person name="Ivanova N."/>
            <person name="Pagani I."/>
            <person name="Vogl K."/>
            <person name="Liu Z."/>
            <person name="Frigaard N.-U."/>
            <person name="Bryant D."/>
            <person name="Woyke T."/>
        </authorList>
    </citation>
    <scope>NUCLEOTIDE SEQUENCE [LARGE SCALE GENOMIC DNA]</scope>
    <source>
        <strain evidence="2">ATCC 17096 / DSM 198 / 6111</strain>
    </source>
</reference>
<dbReference type="InterPro" id="IPR034154">
    <property type="entry name" value="TOPRIM_DnaG/twinkle"/>
</dbReference>
<dbReference type="OrthoDB" id="784829at2"/>
<evidence type="ECO:0000313" key="1">
    <source>
        <dbReference type="EMBL" id="AFL75491.1"/>
    </source>
</evidence>
<proteinExistence type="predicted"/>
<evidence type="ECO:0000313" key="2">
    <source>
        <dbReference type="Proteomes" id="UP000006062"/>
    </source>
</evidence>
<dbReference type="SUPFAM" id="SSF56731">
    <property type="entry name" value="DNA primase core"/>
    <property type="match status" value="1"/>
</dbReference>
<name>I3YES3_THIV6</name>
<protein>
    <submittedName>
        <fullName evidence="1">DNA primase</fullName>
    </submittedName>
</protein>
<dbReference type="KEGG" id="tvi:Thivi_3637"/>